<protein>
    <submittedName>
        <fullName evidence="1">Transposase</fullName>
    </submittedName>
</protein>
<organism evidence="1 2">
    <name type="scientific">Gracilibacillus boraciitolerans JCM 21714</name>
    <dbReference type="NCBI Taxonomy" id="1298598"/>
    <lineage>
        <taxon>Bacteria</taxon>
        <taxon>Bacillati</taxon>
        <taxon>Bacillota</taxon>
        <taxon>Bacilli</taxon>
        <taxon>Bacillales</taxon>
        <taxon>Bacillaceae</taxon>
        <taxon>Gracilibacillus</taxon>
    </lineage>
</organism>
<keyword evidence="2" id="KW-1185">Reference proteome</keyword>
<proteinExistence type="predicted"/>
<comment type="caution">
    <text evidence="1">The sequence shown here is derived from an EMBL/GenBank/DDBJ whole genome shotgun (WGS) entry which is preliminary data.</text>
</comment>
<gene>
    <name evidence="1" type="ORF">JCM21714_4011</name>
</gene>
<evidence type="ECO:0000313" key="2">
    <source>
        <dbReference type="Proteomes" id="UP000019102"/>
    </source>
</evidence>
<name>W4VNM4_9BACI</name>
<dbReference type="Proteomes" id="UP000019102">
    <property type="component" value="Unassembled WGS sequence"/>
</dbReference>
<dbReference type="STRING" id="1298598.JCM21714_4011"/>
<sequence>MYPFIYEMLQHIPPKHFRMVGRYGLYSRRSYQKAKDMLRLYAFMRTKQISLLLEHKRKKKTYRQRMIESFEKDPFQCPHCHQEMELIGIWHADYGWIYHYMEDIEKERCRRYGIPFRRKKTG</sequence>
<evidence type="ECO:0000313" key="1">
    <source>
        <dbReference type="EMBL" id="GAE94817.1"/>
    </source>
</evidence>
<dbReference type="EMBL" id="BAVS01000031">
    <property type="protein sequence ID" value="GAE94817.1"/>
    <property type="molecule type" value="Genomic_DNA"/>
</dbReference>
<dbReference type="eggNOG" id="COG0517">
    <property type="taxonomic scope" value="Bacteria"/>
</dbReference>
<accession>W4VNM4</accession>
<reference evidence="1 2" key="1">
    <citation type="journal article" date="2014" name="Genome Announc.">
        <title>Draft Genome Sequence of the Boron-Tolerant and Moderately Halotolerant Bacterium Gracilibacillus boraciitolerans JCM 21714T.</title>
        <authorList>
            <person name="Ahmed I."/>
            <person name="Oshima K."/>
            <person name="Suda W."/>
            <person name="Kitamura K."/>
            <person name="Iida T."/>
            <person name="Ohmori Y."/>
            <person name="Fujiwara T."/>
            <person name="Hattori M."/>
            <person name="Ohkuma M."/>
        </authorList>
    </citation>
    <scope>NUCLEOTIDE SEQUENCE [LARGE SCALE GENOMIC DNA]</scope>
    <source>
        <strain evidence="1 2">JCM 21714</strain>
    </source>
</reference>
<dbReference type="AlphaFoldDB" id="W4VNM4"/>